<feature type="non-terminal residue" evidence="1">
    <location>
        <position position="30"/>
    </location>
</feature>
<accession>A0A1Y6CR33</accession>
<proteinExistence type="predicted"/>
<protein>
    <recommendedName>
        <fullName evidence="3">Transposase of IS4/5 family</fullName>
    </recommendedName>
</protein>
<gene>
    <name evidence="1" type="ORF">SAMN06296036_1441</name>
</gene>
<dbReference type="EMBL" id="FWZT01000044">
    <property type="protein sequence ID" value="SMF82978.1"/>
    <property type="molecule type" value="Genomic_DNA"/>
</dbReference>
<evidence type="ECO:0000313" key="1">
    <source>
        <dbReference type="EMBL" id="SMF82978.1"/>
    </source>
</evidence>
<evidence type="ECO:0008006" key="3">
    <source>
        <dbReference type="Google" id="ProtNLM"/>
    </source>
</evidence>
<reference evidence="2" key="1">
    <citation type="submission" date="2017-04" db="EMBL/GenBank/DDBJ databases">
        <authorList>
            <person name="Varghese N."/>
            <person name="Submissions S."/>
        </authorList>
    </citation>
    <scope>NUCLEOTIDE SEQUENCE [LARGE SCALE GENOMIC DNA]</scope>
    <source>
        <strain evidence="2">RKEM611</strain>
    </source>
</reference>
<evidence type="ECO:0000313" key="2">
    <source>
        <dbReference type="Proteomes" id="UP000192907"/>
    </source>
</evidence>
<name>A0A1Y6CR33_9BACT</name>
<organism evidence="1 2">
    <name type="scientific">Pseudobacteriovorax antillogorgiicola</name>
    <dbReference type="NCBI Taxonomy" id="1513793"/>
    <lineage>
        <taxon>Bacteria</taxon>
        <taxon>Pseudomonadati</taxon>
        <taxon>Bdellovibrionota</taxon>
        <taxon>Oligoflexia</taxon>
        <taxon>Oligoflexales</taxon>
        <taxon>Pseudobacteriovoracaceae</taxon>
        <taxon>Pseudobacteriovorax</taxon>
    </lineage>
</organism>
<keyword evidence="2" id="KW-1185">Reference proteome</keyword>
<sequence>MAGRFELTDEQFGLIKDLLPPTGKRGGQWN</sequence>
<dbReference type="AlphaFoldDB" id="A0A1Y6CR33"/>
<dbReference type="Proteomes" id="UP000192907">
    <property type="component" value="Unassembled WGS sequence"/>
</dbReference>